<evidence type="ECO:0000313" key="3">
    <source>
        <dbReference type="Proteomes" id="UP000644756"/>
    </source>
</evidence>
<protein>
    <recommendedName>
        <fullName evidence="1">Bypass of forespore C C-terminal domain-containing protein</fullName>
    </recommendedName>
</protein>
<sequence length="212" mass="24278">MEFSLWKQLKRRLRRRRPLWTLGSFMICLFAGIFIANQTAASAAVLAEPLKSDLIETLAEQTKPLPVVLQRVYVCGEEIRPLGTMDTRSIIELLRTHPEWSANMDKNGEVKLVEQVNDLSEACKQNSFFSLDKLGNLSLFEGPPKKEKVIRTFFQLDVHYMESSLPKKQLEALTRGIRITDIAEYNSVISTFSEFALEPSSEKVMLPSYYQE</sequence>
<dbReference type="Pfam" id="PF08955">
    <property type="entry name" value="BofC_C"/>
    <property type="match status" value="1"/>
</dbReference>
<evidence type="ECO:0000313" key="2">
    <source>
        <dbReference type="EMBL" id="GGG20185.1"/>
    </source>
</evidence>
<dbReference type="RefSeq" id="WP_188532962.1">
    <property type="nucleotide sequence ID" value="NZ_BMGR01000016.1"/>
</dbReference>
<dbReference type="Proteomes" id="UP000644756">
    <property type="component" value="Unassembled WGS sequence"/>
</dbReference>
<gene>
    <name evidence="2" type="ORF">GCM10010916_41180</name>
</gene>
<proteinExistence type="predicted"/>
<dbReference type="InterPro" id="IPR038117">
    <property type="entry name" value="BofC_C_sf"/>
</dbReference>
<name>A0A917LGA4_9BACL</name>
<feature type="domain" description="Bypass of forespore C C-terminal" evidence="1">
    <location>
        <begin position="117"/>
        <end position="193"/>
    </location>
</feature>
<accession>A0A917LGA4</accession>
<dbReference type="Gene3D" id="3.30.70.1740">
    <property type="entry name" value="Bypass-of-forespore C, C-terminal domain"/>
    <property type="match status" value="1"/>
</dbReference>
<reference evidence="2" key="1">
    <citation type="journal article" date="2014" name="Int. J. Syst. Evol. Microbiol.">
        <title>Complete genome sequence of Corynebacterium casei LMG S-19264T (=DSM 44701T), isolated from a smear-ripened cheese.</title>
        <authorList>
            <consortium name="US DOE Joint Genome Institute (JGI-PGF)"/>
            <person name="Walter F."/>
            <person name="Albersmeier A."/>
            <person name="Kalinowski J."/>
            <person name="Ruckert C."/>
        </authorList>
    </citation>
    <scope>NUCLEOTIDE SEQUENCE</scope>
    <source>
        <strain evidence="2">CGMCC 1.12987</strain>
    </source>
</reference>
<evidence type="ECO:0000259" key="1">
    <source>
        <dbReference type="Pfam" id="PF08955"/>
    </source>
</evidence>
<organism evidence="2 3">
    <name type="scientific">Paenibacillus abyssi</name>
    <dbReference type="NCBI Taxonomy" id="1340531"/>
    <lineage>
        <taxon>Bacteria</taxon>
        <taxon>Bacillati</taxon>
        <taxon>Bacillota</taxon>
        <taxon>Bacilli</taxon>
        <taxon>Bacillales</taxon>
        <taxon>Paenibacillaceae</taxon>
        <taxon>Paenibacillus</taxon>
    </lineage>
</organism>
<comment type="caution">
    <text evidence="2">The sequence shown here is derived from an EMBL/GenBank/DDBJ whole genome shotgun (WGS) entry which is preliminary data.</text>
</comment>
<dbReference type="InterPro" id="IPR015050">
    <property type="entry name" value="BofC_C"/>
</dbReference>
<keyword evidence="3" id="KW-1185">Reference proteome</keyword>
<reference evidence="2" key="2">
    <citation type="submission" date="2020-09" db="EMBL/GenBank/DDBJ databases">
        <authorList>
            <person name="Sun Q."/>
            <person name="Zhou Y."/>
        </authorList>
    </citation>
    <scope>NUCLEOTIDE SEQUENCE</scope>
    <source>
        <strain evidence="2">CGMCC 1.12987</strain>
    </source>
</reference>
<dbReference type="EMBL" id="BMGR01000016">
    <property type="protein sequence ID" value="GGG20185.1"/>
    <property type="molecule type" value="Genomic_DNA"/>
</dbReference>
<dbReference type="AlphaFoldDB" id="A0A917LGA4"/>